<protein>
    <submittedName>
        <fullName evidence="1">Uncharacterized protein</fullName>
    </submittedName>
</protein>
<name>A0ACD5A7Q9_9ACTN</name>
<evidence type="ECO:0000313" key="1">
    <source>
        <dbReference type="EMBL" id="WWQ63130.1"/>
    </source>
</evidence>
<dbReference type="EMBL" id="CP146022">
    <property type="protein sequence ID" value="WWQ63130.1"/>
    <property type="molecule type" value="Genomic_DNA"/>
</dbReference>
<organism evidence="1 2">
    <name type="scientific">Streptomyces citrinus</name>
    <dbReference type="NCBI Taxonomy" id="3118173"/>
    <lineage>
        <taxon>Bacteria</taxon>
        <taxon>Bacillati</taxon>
        <taxon>Actinomycetota</taxon>
        <taxon>Actinomycetes</taxon>
        <taxon>Kitasatosporales</taxon>
        <taxon>Streptomycetaceae</taxon>
        <taxon>Streptomyces</taxon>
    </lineage>
</organism>
<reference evidence="1" key="1">
    <citation type="journal article" date="2025" name="Int. J. Syst. Evol. Microbiol.">
        <title>Streptomyces citrinus sp. nov., with yellow diffusible pigment.</title>
        <authorList>
            <person name="He Y."/>
            <person name="Yang E."/>
            <person name="Xu J."/>
            <person name="Sun Y."/>
            <person name="Sun L."/>
        </authorList>
    </citation>
    <scope>NUCLEOTIDE SEQUENCE</scope>
    <source>
        <strain evidence="1">Q6</strain>
    </source>
</reference>
<sequence>MYADFTPEHGSDTLLLRAVRTVVGHGVTGHWSGDVPHALRQIKAVGDVLSGLPASGPAPHRGTPPLANGWTRDDGTVPAGGAGWPRLLPHLTALARRATVPFTDESERTALLHLFDALASGPLAAGTATLRRVVLREQPLKQGQTPQRRGEVHRCGERTVVLLHSENVYDSTYQHRTVEWIGLDHDPSGAFGAVGHFTVHRSEPLAASLGGDRLTELAALVREFGPVAWSPDAVAELAAAPGCGPAQAALLLLGRPGGTLTADDLAECRDVAGLTRTQVEAGEQRLRALPADARYEVAAALLPADTAALWRTGPDVAAARAGWTERFGGLVRLTEDVDTVALGIPDLSATEAVLNPDRHAWLSRTTTQRVAEQGRLTADAPEALPRPRTLTAAVDGLAALAYGLPYGHPLRAVLPAGQVALRARLADPGLFLDCGLSWPEKGRATTAARLRTAYGLPEAGGEDADGLTRAGAAFVLHPAHGDREMTLLRPAGLTGPDDPAIGLVEGIVGSGAARMLRRIAALLGGDLTRALAADGDFEGPAQDPTRSVPALVTEVAADRGIGADAAALYLQLLALPDPTDRSTARWTGWKPARLKKARAELAATDLVVEAKRARAGRGLFLPGPWLALKAPALPLEGWKSGFYDVTGHTRTVPLLPVPELFARAWERVRSGDVPAYEELTTRATRKGRARG</sequence>
<accession>A0ACD5A7Q9</accession>
<keyword evidence="2" id="KW-1185">Reference proteome</keyword>
<gene>
    <name evidence="1" type="ORF">V2W30_07095</name>
</gene>
<evidence type="ECO:0000313" key="2">
    <source>
        <dbReference type="Proteomes" id="UP001432251"/>
    </source>
</evidence>
<proteinExistence type="predicted"/>
<dbReference type="Proteomes" id="UP001432251">
    <property type="component" value="Chromosome"/>
</dbReference>